<dbReference type="InterPro" id="IPR045886">
    <property type="entry name" value="ThiF/MoeB/HesA"/>
</dbReference>
<gene>
    <name evidence="4" type="ORF">ENT92_00630</name>
    <name evidence="3" type="ORF">ENU14_00990</name>
</gene>
<protein>
    <submittedName>
        <fullName evidence="3">HesA/MoeB/ThiF family protein</fullName>
    </submittedName>
</protein>
<dbReference type="SUPFAM" id="SSF69572">
    <property type="entry name" value="Activating enzymes of the ubiquitin-like proteins"/>
    <property type="match status" value="1"/>
</dbReference>
<feature type="domain" description="THIF-type NAD/FAD binding fold" evidence="2">
    <location>
        <begin position="11"/>
        <end position="236"/>
    </location>
</feature>
<dbReference type="CDD" id="cd00757">
    <property type="entry name" value="ThiF_MoeB_HesA_family"/>
    <property type="match status" value="1"/>
</dbReference>
<dbReference type="GO" id="GO:0005737">
    <property type="term" value="C:cytoplasm"/>
    <property type="evidence" value="ECO:0007669"/>
    <property type="project" value="TreeGrafter"/>
</dbReference>
<evidence type="ECO:0000259" key="2">
    <source>
        <dbReference type="Pfam" id="PF00899"/>
    </source>
</evidence>
<dbReference type="GO" id="GO:0004792">
    <property type="term" value="F:thiosulfate-cyanide sulfurtransferase activity"/>
    <property type="evidence" value="ECO:0007669"/>
    <property type="project" value="TreeGrafter"/>
</dbReference>
<proteinExistence type="inferred from homology"/>
<evidence type="ECO:0000313" key="3">
    <source>
        <dbReference type="EMBL" id="HGM58157.1"/>
    </source>
</evidence>
<sequence>MSLTDEELVRYDRQIPVIGYENQVRLKNTSVLVVGLGGLGSIITTYLVASGIGRIVVVDHDTVSLSDLNRQILYDTSVLGKPKALVAREKLSKLNPNVVVETYVEEFTYGFGERIVRDVDIIVDALDNWETRFIVDKLAFKYNKPLVHGGVEGFYGQVTTLIPGKTPCLRCIFQIIKPVKKRVNVVATTPGIIGVIEANEVLKLATGLGELLVNKILVYNGLKNEFTIIEIRDVDCRICYEE</sequence>
<dbReference type="GO" id="GO:0016779">
    <property type="term" value="F:nucleotidyltransferase activity"/>
    <property type="evidence" value="ECO:0007669"/>
    <property type="project" value="TreeGrafter"/>
</dbReference>
<dbReference type="InterPro" id="IPR000594">
    <property type="entry name" value="ThiF_NAD_FAD-bd"/>
</dbReference>
<dbReference type="Pfam" id="PF00899">
    <property type="entry name" value="ThiF"/>
    <property type="match status" value="1"/>
</dbReference>
<organism evidence="3">
    <name type="scientific">Staphylothermus marinus</name>
    <dbReference type="NCBI Taxonomy" id="2280"/>
    <lineage>
        <taxon>Archaea</taxon>
        <taxon>Thermoproteota</taxon>
        <taxon>Thermoprotei</taxon>
        <taxon>Desulfurococcales</taxon>
        <taxon>Desulfurococcaceae</taxon>
        <taxon>Staphylothermus</taxon>
    </lineage>
</organism>
<dbReference type="Gene3D" id="3.40.50.720">
    <property type="entry name" value="NAD(P)-binding Rossmann-like Domain"/>
    <property type="match status" value="1"/>
</dbReference>
<name>A0A7C4DA46_STAMA</name>
<dbReference type="GO" id="GO:0008641">
    <property type="term" value="F:ubiquitin-like modifier activating enzyme activity"/>
    <property type="evidence" value="ECO:0007669"/>
    <property type="project" value="InterPro"/>
</dbReference>
<reference evidence="3" key="1">
    <citation type="journal article" date="2020" name="mSystems">
        <title>Genome- and Community-Level Interaction Insights into Carbon Utilization and Element Cycling Functions of Hydrothermarchaeota in Hydrothermal Sediment.</title>
        <authorList>
            <person name="Zhou Z."/>
            <person name="Liu Y."/>
            <person name="Xu W."/>
            <person name="Pan J."/>
            <person name="Luo Z.H."/>
            <person name="Li M."/>
        </authorList>
    </citation>
    <scope>NUCLEOTIDE SEQUENCE [LARGE SCALE GENOMIC DNA]</scope>
    <source>
        <strain evidence="4">SpSt-622</strain>
        <strain evidence="3">SpSt-642</strain>
    </source>
</reference>
<evidence type="ECO:0000313" key="4">
    <source>
        <dbReference type="EMBL" id="HGU64708.1"/>
    </source>
</evidence>
<dbReference type="PANTHER" id="PTHR10953:SF102">
    <property type="entry name" value="ADENYLYLTRANSFERASE AND SULFURTRANSFERASE MOCS3"/>
    <property type="match status" value="1"/>
</dbReference>
<dbReference type="PANTHER" id="PTHR10953">
    <property type="entry name" value="UBIQUITIN-ACTIVATING ENZYME E1"/>
    <property type="match status" value="1"/>
</dbReference>
<dbReference type="EMBL" id="DTBJ01000013">
    <property type="protein sequence ID" value="HGM58157.1"/>
    <property type="molecule type" value="Genomic_DNA"/>
</dbReference>
<dbReference type="EMBL" id="DTAN01000026">
    <property type="protein sequence ID" value="HGU64708.1"/>
    <property type="molecule type" value="Genomic_DNA"/>
</dbReference>
<comment type="caution">
    <text evidence="3">The sequence shown here is derived from an EMBL/GenBank/DDBJ whole genome shotgun (WGS) entry which is preliminary data.</text>
</comment>
<comment type="similarity">
    <text evidence="1">Belongs to the HesA/MoeB/ThiF family.</text>
</comment>
<evidence type="ECO:0000256" key="1">
    <source>
        <dbReference type="ARBA" id="ARBA00009919"/>
    </source>
</evidence>
<dbReference type="AlphaFoldDB" id="A0A7C4DA46"/>
<dbReference type="InterPro" id="IPR035985">
    <property type="entry name" value="Ubiquitin-activating_enz"/>
</dbReference>
<accession>A0A7C4DA46</accession>
<dbReference type="FunFam" id="3.40.50.720:FF:000080">
    <property type="entry name" value="Thiazole biosynthesis adenylyltransferase ThiF"/>
    <property type="match status" value="1"/>
</dbReference>